<dbReference type="GO" id="GO:0005524">
    <property type="term" value="F:ATP binding"/>
    <property type="evidence" value="ECO:0007669"/>
    <property type="project" value="UniProtKB-KW"/>
</dbReference>
<dbReference type="Pfam" id="PF02734">
    <property type="entry name" value="Dak2"/>
    <property type="match status" value="1"/>
</dbReference>
<evidence type="ECO:0000259" key="11">
    <source>
        <dbReference type="PROSITE" id="PS51481"/>
    </source>
</evidence>
<gene>
    <name evidence="12" type="ORF">N0V84_008170</name>
</gene>
<dbReference type="GO" id="GO:0050354">
    <property type="term" value="F:triokinase activity"/>
    <property type="evidence" value="ECO:0007669"/>
    <property type="project" value="UniProtKB-EC"/>
</dbReference>
<keyword evidence="6" id="KW-0418">Kinase</keyword>
<dbReference type="Gene3D" id="3.30.1180.20">
    <property type="entry name" value="Dihydroxyacetone kinase, domain 2"/>
    <property type="match status" value="1"/>
</dbReference>
<dbReference type="InterPro" id="IPR050861">
    <property type="entry name" value="Dihydroxyacetone_Kinase"/>
</dbReference>
<evidence type="ECO:0000256" key="5">
    <source>
        <dbReference type="ARBA" id="ARBA00022741"/>
    </source>
</evidence>
<evidence type="ECO:0000256" key="1">
    <source>
        <dbReference type="ARBA" id="ARBA00003264"/>
    </source>
</evidence>
<keyword evidence="8" id="KW-0067">ATP-binding</keyword>
<evidence type="ECO:0000313" key="13">
    <source>
        <dbReference type="Proteomes" id="UP001140502"/>
    </source>
</evidence>
<dbReference type="PANTHER" id="PTHR28629">
    <property type="entry name" value="TRIOKINASE/FMN CYCLASE"/>
    <property type="match status" value="1"/>
</dbReference>
<dbReference type="GO" id="GO:0005829">
    <property type="term" value="C:cytosol"/>
    <property type="evidence" value="ECO:0007669"/>
    <property type="project" value="TreeGrafter"/>
</dbReference>
<feature type="domain" description="DhaK" evidence="11">
    <location>
        <begin position="12"/>
        <end position="362"/>
    </location>
</feature>
<dbReference type="EMBL" id="JAPEUR010000194">
    <property type="protein sequence ID" value="KAJ4315836.1"/>
    <property type="molecule type" value="Genomic_DNA"/>
</dbReference>
<dbReference type="GO" id="GO:0004371">
    <property type="term" value="F:glycerone kinase activity"/>
    <property type="evidence" value="ECO:0007669"/>
    <property type="project" value="UniProtKB-EC"/>
</dbReference>
<keyword evidence="5" id="KW-0547">Nucleotide-binding</keyword>
<organism evidence="12 13">
    <name type="scientific">Fusarium piperis</name>
    <dbReference type="NCBI Taxonomy" id="1435070"/>
    <lineage>
        <taxon>Eukaryota</taxon>
        <taxon>Fungi</taxon>
        <taxon>Dikarya</taxon>
        <taxon>Ascomycota</taxon>
        <taxon>Pezizomycotina</taxon>
        <taxon>Sordariomycetes</taxon>
        <taxon>Hypocreomycetidae</taxon>
        <taxon>Hypocreales</taxon>
        <taxon>Nectriaceae</taxon>
        <taxon>Fusarium</taxon>
        <taxon>Fusarium solani species complex</taxon>
    </lineage>
</organism>
<proteinExistence type="inferred from homology"/>
<evidence type="ECO:0000256" key="6">
    <source>
        <dbReference type="ARBA" id="ARBA00022777"/>
    </source>
</evidence>
<dbReference type="Gene3D" id="1.25.40.340">
    <property type="match status" value="1"/>
</dbReference>
<comment type="catalytic activity">
    <reaction evidence="10">
        <text>dihydroxyacetone + ATP = dihydroxyacetone phosphate + ADP + H(+)</text>
        <dbReference type="Rhea" id="RHEA:15773"/>
        <dbReference type="ChEBI" id="CHEBI:15378"/>
        <dbReference type="ChEBI" id="CHEBI:16016"/>
        <dbReference type="ChEBI" id="CHEBI:30616"/>
        <dbReference type="ChEBI" id="CHEBI:57642"/>
        <dbReference type="ChEBI" id="CHEBI:456216"/>
        <dbReference type="EC" id="2.7.1.29"/>
    </reaction>
</comment>
<keyword evidence="13" id="KW-1185">Reference proteome</keyword>
<dbReference type="SMART" id="SM01120">
    <property type="entry name" value="Dak2"/>
    <property type="match status" value="1"/>
</dbReference>
<evidence type="ECO:0000256" key="2">
    <source>
        <dbReference type="ARBA" id="ARBA00004778"/>
    </source>
</evidence>
<dbReference type="SUPFAM" id="SSF101473">
    <property type="entry name" value="DhaL-like"/>
    <property type="match status" value="1"/>
</dbReference>
<comment type="catalytic activity">
    <reaction evidence="9">
        <text>D-glyceraldehyde + ATP = D-glyceraldehyde 3-phosphate + ADP + H(+)</text>
        <dbReference type="Rhea" id="RHEA:13941"/>
        <dbReference type="ChEBI" id="CHEBI:15378"/>
        <dbReference type="ChEBI" id="CHEBI:17378"/>
        <dbReference type="ChEBI" id="CHEBI:30616"/>
        <dbReference type="ChEBI" id="CHEBI:59776"/>
        <dbReference type="ChEBI" id="CHEBI:456216"/>
        <dbReference type="EC" id="2.7.1.28"/>
    </reaction>
</comment>
<evidence type="ECO:0000313" key="12">
    <source>
        <dbReference type="EMBL" id="KAJ4315836.1"/>
    </source>
</evidence>
<comment type="function">
    <text evidence="1">Catalyzes both the phosphorylation of dihydroxyacetone and of glyceraldehyde.</text>
</comment>
<comment type="similarity">
    <text evidence="3">Belongs to the dihydroxyacetone kinase (DAK) family.</text>
</comment>
<dbReference type="OrthoDB" id="1724672at2759"/>
<comment type="pathway">
    <text evidence="2">Polyol metabolism; glycerol fermentation; glycerone phosphate from glycerol (oxidative route): step 2/2.</text>
</comment>
<evidence type="ECO:0000256" key="10">
    <source>
        <dbReference type="ARBA" id="ARBA00048898"/>
    </source>
</evidence>
<accession>A0A9W9BL10</accession>
<dbReference type="GO" id="GO:0019563">
    <property type="term" value="P:glycerol catabolic process"/>
    <property type="evidence" value="ECO:0007669"/>
    <property type="project" value="TreeGrafter"/>
</dbReference>
<dbReference type="SUPFAM" id="SSF82549">
    <property type="entry name" value="DAK1/DegV-like"/>
    <property type="match status" value="1"/>
</dbReference>
<dbReference type="Gene3D" id="3.40.50.10440">
    <property type="entry name" value="Dihydroxyacetone kinase, domain 1"/>
    <property type="match status" value="1"/>
</dbReference>
<comment type="caution">
    <text evidence="12">The sequence shown here is derived from an EMBL/GenBank/DDBJ whole genome shotgun (WGS) entry which is preliminary data.</text>
</comment>
<name>A0A9W9BL10_9HYPO</name>
<evidence type="ECO:0000256" key="7">
    <source>
        <dbReference type="ARBA" id="ARBA00022798"/>
    </source>
</evidence>
<dbReference type="Pfam" id="PF02733">
    <property type="entry name" value="Dak1"/>
    <property type="match status" value="1"/>
</dbReference>
<dbReference type="FunFam" id="3.30.1180.20:FF:000001">
    <property type="entry name" value="Dihydroxyacetone kinase 1"/>
    <property type="match status" value="1"/>
</dbReference>
<evidence type="ECO:0000256" key="8">
    <source>
        <dbReference type="ARBA" id="ARBA00022840"/>
    </source>
</evidence>
<protein>
    <recommendedName>
        <fullName evidence="11">DhaK domain-containing protein</fullName>
    </recommendedName>
</protein>
<dbReference type="PANTHER" id="PTHR28629:SF14">
    <property type="entry name" value="DIHYDROXYACETONE KINASE 1"/>
    <property type="match status" value="1"/>
</dbReference>
<dbReference type="AlphaFoldDB" id="A0A9W9BL10"/>
<dbReference type="InterPro" id="IPR004007">
    <property type="entry name" value="DhaL_dom"/>
</dbReference>
<dbReference type="PROSITE" id="PS51481">
    <property type="entry name" value="DHAK"/>
    <property type="match status" value="1"/>
</dbReference>
<sequence length="489" mass="52274">MSFSTTKHVSQDPAYLVDSALRSLTLLNPSLRLDAQQKAVYYPLPTTPDEQHQQHVAVISGGGSGHEPSFGGLVGPGLLSAAVCGTIFASPSSHQILSAIHRVSTFSNEILVTVMNYTGDVLNFGMAVEKAKAAEHDLQVEMLVVADDVAVPRSKFGKVGRRGMAGTVLVQKATGALASLGYGLDDILAVGRLLCHNLATIGVALDKVHVPGRDSETFLSHGLAKDEAEIGLGIHNEPGCLRVQGADMELSALVRSSLDQLLNPNDPERAFVKNWSGCPILMVNNLGGLSVLELGAALTEVVTQLRETYGMRPNRIISGTFMTSLDCRGFSITLLNDISLAEFGVSHDIPSLLDHPAGAVGWSHNINSSHRTLDQGQMDGTSGAVYSIYMDALQQYFRARAPDAIAVDSFFWSKALTNALSVLAKYTPARRGDRTLMDTIIPFVETLDKTQNIGEAIKDAELGALSTKHMRAGLGRSVSLGFVRFPGRA</sequence>
<evidence type="ECO:0000256" key="4">
    <source>
        <dbReference type="ARBA" id="ARBA00022679"/>
    </source>
</evidence>
<dbReference type="InterPro" id="IPR036117">
    <property type="entry name" value="DhaL_dom_sf"/>
</dbReference>
<reference evidence="12" key="1">
    <citation type="submission" date="2022-10" db="EMBL/GenBank/DDBJ databases">
        <title>Tapping the CABI collections for fungal endophytes: first genome assemblies for Collariella, Neodidymelliopsis, Ascochyta clinopodiicola, Didymella pomorum, Didymosphaeria variabile, Neocosmospora piperis and Neocucurbitaria cava.</title>
        <authorList>
            <person name="Hill R."/>
        </authorList>
    </citation>
    <scope>NUCLEOTIDE SEQUENCE</scope>
    <source>
        <strain evidence="12">IMI 366586</strain>
    </source>
</reference>
<evidence type="ECO:0000256" key="3">
    <source>
        <dbReference type="ARBA" id="ARBA00008757"/>
    </source>
</evidence>
<keyword evidence="7" id="KW-0319">Glycerol metabolism</keyword>
<dbReference type="FunFam" id="3.40.50.10440:FF:000001">
    <property type="entry name" value="Dihydroxyacetone kinase, DhaK subunit"/>
    <property type="match status" value="1"/>
</dbReference>
<evidence type="ECO:0000256" key="9">
    <source>
        <dbReference type="ARBA" id="ARBA00047974"/>
    </source>
</evidence>
<keyword evidence="4" id="KW-0808">Transferase</keyword>
<dbReference type="Proteomes" id="UP001140502">
    <property type="component" value="Unassembled WGS sequence"/>
</dbReference>
<dbReference type="InterPro" id="IPR004006">
    <property type="entry name" value="DhaK_dom"/>
</dbReference>